<protein>
    <recommendedName>
        <fullName evidence="8">BZIP domain-containing protein</fullName>
    </recommendedName>
</protein>
<feature type="compositionally biased region" description="Basic and acidic residues" evidence="7">
    <location>
        <begin position="103"/>
        <end position="126"/>
    </location>
</feature>
<dbReference type="InterPro" id="IPR044280">
    <property type="entry name" value="Hac1/HY5"/>
</dbReference>
<sequence>METTEEYGVVPDVGQGPITQVPGSFARPPHFPHGMQMAEHHHPAYLGVNPYAPKPFAFENTGHRLTASQQSELEMARKRAEKAAEGKRANQTAVRRAKRRASRASEHARDNSDHDAPGSSDGDMHNQQRDEIEAKLATVEDEKEAKRLKRLLRNRVSAQQARERKKSYVHTLEGKSMEQEEALSQLEARVKVLERENVMLRSVIKNMKGETDEDPAAAQQQAPQNGAAQR</sequence>
<comment type="subcellular location">
    <subcellularLocation>
        <location evidence="1">Nucleus</location>
    </subcellularLocation>
</comment>
<dbReference type="PROSITE" id="PS50217">
    <property type="entry name" value="BZIP"/>
    <property type="match status" value="1"/>
</dbReference>
<keyword evidence="3" id="KW-0805">Transcription regulation</keyword>
<evidence type="ECO:0000256" key="5">
    <source>
        <dbReference type="ARBA" id="ARBA00023163"/>
    </source>
</evidence>
<accession>A0AAW1NS49</accession>
<evidence type="ECO:0000256" key="4">
    <source>
        <dbReference type="ARBA" id="ARBA00023125"/>
    </source>
</evidence>
<keyword evidence="4" id="KW-0238">DNA-binding</keyword>
<dbReference type="PANTHER" id="PTHR46714:SF6">
    <property type="entry name" value="TRANSCRIPTIONAL ACTIVATOR HAC1"/>
    <property type="match status" value="1"/>
</dbReference>
<reference evidence="9 10" key="1">
    <citation type="journal article" date="2024" name="Nat. Commun.">
        <title>Phylogenomics reveals the evolutionary origins of lichenization in chlorophyte algae.</title>
        <authorList>
            <person name="Puginier C."/>
            <person name="Libourel C."/>
            <person name="Otte J."/>
            <person name="Skaloud P."/>
            <person name="Haon M."/>
            <person name="Grisel S."/>
            <person name="Petersen M."/>
            <person name="Berrin J.G."/>
            <person name="Delaux P.M."/>
            <person name="Dal Grande F."/>
            <person name="Keller J."/>
        </authorList>
    </citation>
    <scope>NUCLEOTIDE SEQUENCE [LARGE SCALE GENOMIC DNA]</scope>
    <source>
        <strain evidence="9 10">SAG 2036</strain>
    </source>
</reference>
<evidence type="ECO:0000313" key="9">
    <source>
        <dbReference type="EMBL" id="KAK9795192.1"/>
    </source>
</evidence>
<keyword evidence="10" id="KW-1185">Reference proteome</keyword>
<keyword evidence="5" id="KW-0804">Transcription</keyword>
<feature type="region of interest" description="Disordered" evidence="7">
    <location>
        <begin position="155"/>
        <end position="180"/>
    </location>
</feature>
<comment type="caution">
    <text evidence="9">The sequence shown here is derived from an EMBL/GenBank/DDBJ whole genome shotgun (WGS) entry which is preliminary data.</text>
</comment>
<evidence type="ECO:0000256" key="3">
    <source>
        <dbReference type="ARBA" id="ARBA00023015"/>
    </source>
</evidence>
<dbReference type="GO" id="GO:0000981">
    <property type="term" value="F:DNA-binding transcription factor activity, RNA polymerase II-specific"/>
    <property type="evidence" value="ECO:0007669"/>
    <property type="project" value="InterPro"/>
</dbReference>
<dbReference type="InterPro" id="IPR046347">
    <property type="entry name" value="bZIP_sf"/>
</dbReference>
<dbReference type="Proteomes" id="UP001465755">
    <property type="component" value="Unassembled WGS sequence"/>
</dbReference>
<dbReference type="EMBL" id="JALJOQ010000131">
    <property type="protein sequence ID" value="KAK9795192.1"/>
    <property type="molecule type" value="Genomic_DNA"/>
</dbReference>
<evidence type="ECO:0000256" key="1">
    <source>
        <dbReference type="ARBA" id="ARBA00004123"/>
    </source>
</evidence>
<feature type="domain" description="BZIP" evidence="8">
    <location>
        <begin position="144"/>
        <end position="207"/>
    </location>
</feature>
<dbReference type="GO" id="GO:0045944">
    <property type="term" value="P:positive regulation of transcription by RNA polymerase II"/>
    <property type="evidence" value="ECO:0007669"/>
    <property type="project" value="InterPro"/>
</dbReference>
<feature type="region of interest" description="Disordered" evidence="7">
    <location>
        <begin position="206"/>
        <end position="230"/>
    </location>
</feature>
<organism evidence="9 10">
    <name type="scientific">Symbiochloris irregularis</name>
    <dbReference type="NCBI Taxonomy" id="706552"/>
    <lineage>
        <taxon>Eukaryota</taxon>
        <taxon>Viridiplantae</taxon>
        <taxon>Chlorophyta</taxon>
        <taxon>core chlorophytes</taxon>
        <taxon>Trebouxiophyceae</taxon>
        <taxon>Trebouxiales</taxon>
        <taxon>Trebouxiaceae</taxon>
        <taxon>Symbiochloris</taxon>
    </lineage>
</organism>
<dbReference type="GO" id="GO:0005634">
    <property type="term" value="C:nucleus"/>
    <property type="evidence" value="ECO:0007669"/>
    <property type="project" value="UniProtKB-SubCell"/>
</dbReference>
<dbReference type="GO" id="GO:0003677">
    <property type="term" value="F:DNA binding"/>
    <property type="evidence" value="ECO:0007669"/>
    <property type="project" value="UniProtKB-KW"/>
</dbReference>
<dbReference type="Pfam" id="PF00170">
    <property type="entry name" value="bZIP_1"/>
    <property type="match status" value="1"/>
</dbReference>
<dbReference type="PROSITE" id="PS00036">
    <property type="entry name" value="BZIP_BASIC"/>
    <property type="match status" value="1"/>
</dbReference>
<dbReference type="AlphaFoldDB" id="A0AAW1NS49"/>
<proteinExistence type="inferred from homology"/>
<evidence type="ECO:0000259" key="8">
    <source>
        <dbReference type="PROSITE" id="PS50217"/>
    </source>
</evidence>
<name>A0AAW1NS49_9CHLO</name>
<keyword evidence="6" id="KW-0539">Nucleus</keyword>
<feature type="compositionally biased region" description="Basic and acidic residues" evidence="7">
    <location>
        <begin position="74"/>
        <end position="88"/>
    </location>
</feature>
<dbReference type="InterPro" id="IPR004827">
    <property type="entry name" value="bZIP"/>
</dbReference>
<dbReference type="PANTHER" id="PTHR46714">
    <property type="entry name" value="TRANSCRIPTIONAL ACTIVATOR HAC1"/>
    <property type="match status" value="1"/>
</dbReference>
<evidence type="ECO:0000256" key="2">
    <source>
        <dbReference type="ARBA" id="ARBA00007163"/>
    </source>
</evidence>
<evidence type="ECO:0000313" key="10">
    <source>
        <dbReference type="Proteomes" id="UP001465755"/>
    </source>
</evidence>
<gene>
    <name evidence="9" type="ORF">WJX73_001694</name>
</gene>
<evidence type="ECO:0000256" key="7">
    <source>
        <dbReference type="SAM" id="MobiDB-lite"/>
    </source>
</evidence>
<feature type="region of interest" description="Disordered" evidence="7">
    <location>
        <begin position="69"/>
        <end position="126"/>
    </location>
</feature>
<dbReference type="SUPFAM" id="SSF57959">
    <property type="entry name" value="Leucine zipper domain"/>
    <property type="match status" value="1"/>
</dbReference>
<evidence type="ECO:0000256" key="6">
    <source>
        <dbReference type="ARBA" id="ARBA00023242"/>
    </source>
</evidence>
<dbReference type="CDD" id="cd14704">
    <property type="entry name" value="bZIP_HY5-like"/>
    <property type="match status" value="1"/>
</dbReference>
<comment type="similarity">
    <text evidence="2">Belongs to the bZIP family.</text>
</comment>
<feature type="compositionally biased region" description="Low complexity" evidence="7">
    <location>
        <begin position="216"/>
        <end position="230"/>
    </location>
</feature>
<dbReference type="Gene3D" id="1.20.5.170">
    <property type="match status" value="1"/>
</dbReference>
<dbReference type="SMART" id="SM00338">
    <property type="entry name" value="BRLZ"/>
    <property type="match status" value="1"/>
</dbReference>